<protein>
    <recommendedName>
        <fullName evidence="4">Superinfection immunity protein</fullName>
    </recommendedName>
</protein>
<dbReference type="AlphaFoldDB" id="A0A4P7CWU3"/>
<dbReference type="OrthoDB" id="9099008at2"/>
<evidence type="ECO:0008006" key="4">
    <source>
        <dbReference type="Google" id="ProtNLM"/>
    </source>
</evidence>
<evidence type="ECO:0000313" key="2">
    <source>
        <dbReference type="EMBL" id="QBQ99266.1"/>
    </source>
</evidence>
<keyword evidence="3" id="KW-1185">Reference proteome</keyword>
<feature type="transmembrane region" description="Helical" evidence="1">
    <location>
        <begin position="54"/>
        <end position="77"/>
    </location>
</feature>
<keyword evidence="1" id="KW-0812">Transmembrane</keyword>
<organism evidence="2 3">
    <name type="scientific">Paraburkholderia pallida</name>
    <dbReference type="NCBI Taxonomy" id="2547399"/>
    <lineage>
        <taxon>Bacteria</taxon>
        <taxon>Pseudomonadati</taxon>
        <taxon>Pseudomonadota</taxon>
        <taxon>Betaproteobacteria</taxon>
        <taxon>Burkholderiales</taxon>
        <taxon>Burkholderiaceae</taxon>
        <taxon>Paraburkholderia</taxon>
    </lineage>
</organism>
<keyword evidence="1" id="KW-0472">Membrane</keyword>
<keyword evidence="1" id="KW-1133">Transmembrane helix</keyword>
<reference evidence="2 3" key="1">
    <citation type="submission" date="2019-03" db="EMBL/GenBank/DDBJ databases">
        <title>Paraburkholderia sp. 7MH5, isolated from subtropical forest soil.</title>
        <authorList>
            <person name="Gao Z.-H."/>
            <person name="Qiu L.-H."/>
        </authorList>
    </citation>
    <scope>NUCLEOTIDE SEQUENCE [LARGE SCALE GENOMIC DNA]</scope>
    <source>
        <strain evidence="2 3">7MH5</strain>
    </source>
</reference>
<proteinExistence type="predicted"/>
<dbReference type="KEGG" id="ppai:E1956_18870"/>
<gene>
    <name evidence="2" type="ORF">E1956_18870</name>
</gene>
<name>A0A4P7CWU3_9BURK</name>
<dbReference type="Proteomes" id="UP000295727">
    <property type="component" value="Chromosome 2"/>
</dbReference>
<dbReference type="EMBL" id="CP038149">
    <property type="protein sequence ID" value="QBQ99266.1"/>
    <property type="molecule type" value="Genomic_DNA"/>
</dbReference>
<feature type="transmembrane region" description="Helical" evidence="1">
    <location>
        <begin position="27"/>
        <end position="47"/>
    </location>
</feature>
<evidence type="ECO:0000313" key="3">
    <source>
        <dbReference type="Proteomes" id="UP000295727"/>
    </source>
</evidence>
<sequence>MSIAKPLPRNRPAASWILSACEWASGFGVYLLPVFYVAFFAALYLLWREPRSTFWLMAAGGALCWTMSAWAIVFSLASMRSAPAPVHGRAEPAHAPQPRVRPEPLRFAQMPTRTCNQACGTPTGSEARFAVACFHARCPTANTSDAPGIAHERPQADR</sequence>
<accession>A0A4P7CWU3</accession>
<dbReference type="RefSeq" id="WP_134751863.1">
    <property type="nucleotide sequence ID" value="NZ_CP038149.1"/>
</dbReference>
<evidence type="ECO:0000256" key="1">
    <source>
        <dbReference type="SAM" id="Phobius"/>
    </source>
</evidence>